<dbReference type="InterPro" id="IPR007138">
    <property type="entry name" value="ABM_dom"/>
</dbReference>
<proteinExistence type="predicted"/>
<evidence type="ECO:0000313" key="2">
    <source>
        <dbReference type="EMBL" id="MFD2093987.1"/>
    </source>
</evidence>
<comment type="caution">
    <text evidence="2">The sequence shown here is derived from an EMBL/GenBank/DDBJ whole genome shotgun (WGS) entry which is preliminary data.</text>
</comment>
<gene>
    <name evidence="2" type="ORF">ACFSHS_20670</name>
</gene>
<protein>
    <submittedName>
        <fullName evidence="2">Antibiotic biosynthesis monooxygenase</fullName>
    </submittedName>
</protein>
<organism evidence="2 3">
    <name type="scientific">Blastococcus deserti</name>
    <dbReference type="NCBI Taxonomy" id="2259033"/>
    <lineage>
        <taxon>Bacteria</taxon>
        <taxon>Bacillati</taxon>
        <taxon>Actinomycetota</taxon>
        <taxon>Actinomycetes</taxon>
        <taxon>Geodermatophilales</taxon>
        <taxon>Geodermatophilaceae</taxon>
        <taxon>Blastococcus</taxon>
    </lineage>
</organism>
<accession>A0ABW4XGB1</accession>
<evidence type="ECO:0000313" key="3">
    <source>
        <dbReference type="Proteomes" id="UP001597402"/>
    </source>
</evidence>
<keyword evidence="2" id="KW-0560">Oxidoreductase</keyword>
<dbReference type="EMBL" id="JBHUHP010000030">
    <property type="protein sequence ID" value="MFD2093987.1"/>
    <property type="molecule type" value="Genomic_DNA"/>
</dbReference>
<reference evidence="3" key="1">
    <citation type="journal article" date="2019" name="Int. J. Syst. Evol. Microbiol.">
        <title>The Global Catalogue of Microorganisms (GCM) 10K type strain sequencing project: providing services to taxonomists for standard genome sequencing and annotation.</title>
        <authorList>
            <consortium name="The Broad Institute Genomics Platform"/>
            <consortium name="The Broad Institute Genome Sequencing Center for Infectious Disease"/>
            <person name="Wu L."/>
            <person name="Ma J."/>
        </authorList>
    </citation>
    <scope>NUCLEOTIDE SEQUENCE [LARGE SCALE GENOMIC DNA]</scope>
    <source>
        <strain evidence="3">JCM 3338</strain>
    </source>
</reference>
<dbReference type="GO" id="GO:0004497">
    <property type="term" value="F:monooxygenase activity"/>
    <property type="evidence" value="ECO:0007669"/>
    <property type="project" value="UniProtKB-KW"/>
</dbReference>
<keyword evidence="3" id="KW-1185">Reference proteome</keyword>
<dbReference type="SUPFAM" id="SSF54909">
    <property type="entry name" value="Dimeric alpha+beta barrel"/>
    <property type="match status" value="2"/>
</dbReference>
<keyword evidence="2" id="KW-0503">Monooxygenase</keyword>
<dbReference type="Pfam" id="PF03992">
    <property type="entry name" value="ABM"/>
    <property type="match status" value="1"/>
</dbReference>
<evidence type="ECO:0000259" key="1">
    <source>
        <dbReference type="Pfam" id="PF03992"/>
    </source>
</evidence>
<dbReference type="Proteomes" id="UP001597402">
    <property type="component" value="Unassembled WGS sequence"/>
</dbReference>
<dbReference type="InterPro" id="IPR011008">
    <property type="entry name" value="Dimeric_a/b-barrel"/>
</dbReference>
<feature type="domain" description="ABM" evidence="1">
    <location>
        <begin position="1"/>
        <end position="66"/>
    </location>
</feature>
<dbReference type="Gene3D" id="3.30.70.100">
    <property type="match status" value="2"/>
</dbReference>
<dbReference type="RefSeq" id="WP_376880283.1">
    <property type="nucleotide sequence ID" value="NZ_JBHUHP010000030.1"/>
</dbReference>
<name>A0ABW4XGB1_9ACTN</name>
<sequence>MYARSTTVRGNPQSLDDAIAYLRDEVMPAVQEMDGCIGLSMLCDRDSGRCIATTAWETEEAMHNSEGRVHDMRQRYAEMMGGGRPEVQEWEIGILHRVHPAPEGACCRVIWGRTDPANIERVLDAYRMALLPRMEDLPGFCSVSLLVDRESGRSVSAVVYESRDAMLRATEMGKALREDFSRQMATEITDIAEFDLALAHLRVPETV</sequence>